<keyword evidence="1" id="KW-0812">Transmembrane</keyword>
<name>A0A2M3ZLS0_9DIPT</name>
<keyword evidence="1" id="KW-0472">Membrane</keyword>
<keyword evidence="2" id="KW-0732">Signal</keyword>
<evidence type="ECO:0008006" key="4">
    <source>
        <dbReference type="Google" id="ProtNLM"/>
    </source>
</evidence>
<keyword evidence="1" id="KW-1133">Transmembrane helix</keyword>
<evidence type="ECO:0000313" key="3">
    <source>
        <dbReference type="EMBL" id="MBW29494.1"/>
    </source>
</evidence>
<proteinExistence type="predicted"/>
<dbReference type="AlphaFoldDB" id="A0A2M3ZLS0"/>
<accession>A0A2M3ZLS0</accession>
<feature type="signal peptide" evidence="2">
    <location>
        <begin position="1"/>
        <end position="21"/>
    </location>
</feature>
<evidence type="ECO:0000256" key="2">
    <source>
        <dbReference type="SAM" id="SignalP"/>
    </source>
</evidence>
<reference evidence="3" key="1">
    <citation type="submission" date="2018-01" db="EMBL/GenBank/DDBJ databases">
        <title>An insight into the sialome of Amazonian anophelines.</title>
        <authorList>
            <person name="Ribeiro J.M."/>
            <person name="Scarpassa V."/>
            <person name="Calvo E."/>
        </authorList>
    </citation>
    <scope>NUCLEOTIDE SEQUENCE</scope>
    <source>
        <tissue evidence="3">Salivary glands</tissue>
    </source>
</reference>
<dbReference type="EMBL" id="GGFM01008743">
    <property type="protein sequence ID" value="MBW29494.1"/>
    <property type="molecule type" value="Transcribed_RNA"/>
</dbReference>
<feature type="chain" id="PRO_5014772735" description="Secreted peptide" evidence="2">
    <location>
        <begin position="22"/>
        <end position="200"/>
    </location>
</feature>
<organism evidence="3">
    <name type="scientific">Anopheles braziliensis</name>
    <dbReference type="NCBI Taxonomy" id="58242"/>
    <lineage>
        <taxon>Eukaryota</taxon>
        <taxon>Metazoa</taxon>
        <taxon>Ecdysozoa</taxon>
        <taxon>Arthropoda</taxon>
        <taxon>Hexapoda</taxon>
        <taxon>Insecta</taxon>
        <taxon>Pterygota</taxon>
        <taxon>Neoptera</taxon>
        <taxon>Endopterygota</taxon>
        <taxon>Diptera</taxon>
        <taxon>Nematocera</taxon>
        <taxon>Culicoidea</taxon>
        <taxon>Culicidae</taxon>
        <taxon>Anophelinae</taxon>
        <taxon>Anopheles</taxon>
    </lineage>
</organism>
<protein>
    <recommendedName>
        <fullName evidence="4">Secreted peptide</fullName>
    </recommendedName>
</protein>
<feature type="transmembrane region" description="Helical" evidence="1">
    <location>
        <begin position="84"/>
        <end position="106"/>
    </location>
</feature>
<sequence>MPAYVCVAVCVYMLTCACVSSDDDDDKKRNNASTVGFWRDKRDVRQSTGGRRQRFTFCIREHLPRPVARINAYVEPDLWWDFSFLFFSYCLYLFIPFSFVCLSCILCKRTSLLNYYVTPFPPLSLSLSLSPPLSHCFVRLLYGFPFLSPQSDASPMCVCMCVEARVFLRDPSVRCEVSKTRTGTKKNQEYDSRSRLLPKL</sequence>
<evidence type="ECO:0000256" key="1">
    <source>
        <dbReference type="SAM" id="Phobius"/>
    </source>
</evidence>